<dbReference type="PANTHER" id="PTHR44591">
    <property type="entry name" value="STRESS RESPONSE REGULATOR PROTEIN 1"/>
    <property type="match status" value="1"/>
</dbReference>
<evidence type="ECO:0000259" key="2">
    <source>
        <dbReference type="PROSITE" id="PS50110"/>
    </source>
</evidence>
<dbReference type="PANTHER" id="PTHR44591:SF3">
    <property type="entry name" value="RESPONSE REGULATORY DOMAIN-CONTAINING PROTEIN"/>
    <property type="match status" value="1"/>
</dbReference>
<dbReference type="AlphaFoldDB" id="X1JG08"/>
<accession>X1JG08</accession>
<proteinExistence type="predicted"/>
<keyword evidence="1" id="KW-0597">Phosphoprotein</keyword>
<evidence type="ECO:0000256" key="1">
    <source>
        <dbReference type="ARBA" id="ARBA00022553"/>
    </source>
</evidence>
<dbReference type="Pfam" id="PF00072">
    <property type="entry name" value="Response_reg"/>
    <property type="match status" value="1"/>
</dbReference>
<dbReference type="Gene3D" id="3.40.50.2300">
    <property type="match status" value="1"/>
</dbReference>
<sequence>MGKQPKILVVDSKLDFVRLARNALGISGYQVVTAPDRKGGLEMAREQTPDVIIVGALEPRGDAFKLSKELRDSPRTQNIPILVVDVRPEEQLQKGWRWHEGMQMNAEDYIPRPIEPADLVESVKRILNRVMWQRPIDSTEILKRMEETLKRVEKLEMLLAK</sequence>
<protein>
    <recommendedName>
        <fullName evidence="2">Response regulatory domain-containing protein</fullName>
    </recommendedName>
</protein>
<dbReference type="PROSITE" id="PS50110">
    <property type="entry name" value="RESPONSE_REGULATORY"/>
    <property type="match status" value="1"/>
</dbReference>
<dbReference type="InterPro" id="IPR050595">
    <property type="entry name" value="Bact_response_regulator"/>
</dbReference>
<dbReference type="InterPro" id="IPR001789">
    <property type="entry name" value="Sig_transdc_resp-reg_receiver"/>
</dbReference>
<dbReference type="EMBL" id="BARU01032230">
    <property type="protein sequence ID" value="GAH68693.1"/>
    <property type="molecule type" value="Genomic_DNA"/>
</dbReference>
<comment type="caution">
    <text evidence="3">The sequence shown here is derived from an EMBL/GenBank/DDBJ whole genome shotgun (WGS) entry which is preliminary data.</text>
</comment>
<evidence type="ECO:0000313" key="3">
    <source>
        <dbReference type="EMBL" id="GAH68693.1"/>
    </source>
</evidence>
<dbReference type="SUPFAM" id="SSF52172">
    <property type="entry name" value="CheY-like"/>
    <property type="match status" value="1"/>
</dbReference>
<reference evidence="3" key="1">
    <citation type="journal article" date="2014" name="Front. Microbiol.">
        <title>High frequency of phylogenetically diverse reductive dehalogenase-homologous genes in deep subseafloor sedimentary metagenomes.</title>
        <authorList>
            <person name="Kawai M."/>
            <person name="Futagami T."/>
            <person name="Toyoda A."/>
            <person name="Takaki Y."/>
            <person name="Nishi S."/>
            <person name="Hori S."/>
            <person name="Arai W."/>
            <person name="Tsubouchi T."/>
            <person name="Morono Y."/>
            <person name="Uchiyama I."/>
            <person name="Ito T."/>
            <person name="Fujiyama A."/>
            <person name="Inagaki F."/>
            <person name="Takami H."/>
        </authorList>
    </citation>
    <scope>NUCLEOTIDE SEQUENCE</scope>
    <source>
        <strain evidence="3">Expedition CK06-06</strain>
    </source>
</reference>
<name>X1JG08_9ZZZZ</name>
<feature type="domain" description="Response regulatory" evidence="2">
    <location>
        <begin position="6"/>
        <end position="127"/>
    </location>
</feature>
<dbReference type="GO" id="GO:0000160">
    <property type="term" value="P:phosphorelay signal transduction system"/>
    <property type="evidence" value="ECO:0007669"/>
    <property type="project" value="InterPro"/>
</dbReference>
<dbReference type="SMART" id="SM00448">
    <property type="entry name" value="REC"/>
    <property type="match status" value="1"/>
</dbReference>
<organism evidence="3">
    <name type="scientific">marine sediment metagenome</name>
    <dbReference type="NCBI Taxonomy" id="412755"/>
    <lineage>
        <taxon>unclassified sequences</taxon>
        <taxon>metagenomes</taxon>
        <taxon>ecological metagenomes</taxon>
    </lineage>
</organism>
<dbReference type="InterPro" id="IPR011006">
    <property type="entry name" value="CheY-like_superfamily"/>
</dbReference>
<gene>
    <name evidence="3" type="ORF">S03H2_50858</name>
</gene>